<dbReference type="Proteomes" id="UP001257060">
    <property type="component" value="Unassembled WGS sequence"/>
</dbReference>
<dbReference type="EMBL" id="JAMQOP010000003">
    <property type="protein sequence ID" value="MDS0300253.1"/>
    <property type="molecule type" value="Genomic_DNA"/>
</dbReference>
<proteinExistence type="predicted"/>
<protein>
    <submittedName>
        <fullName evidence="1">Uncharacterized protein</fullName>
    </submittedName>
</protein>
<keyword evidence="2" id="KW-1185">Reference proteome</keyword>
<dbReference type="RefSeq" id="WP_310925148.1">
    <property type="nucleotide sequence ID" value="NZ_JAMQOP010000003.1"/>
</dbReference>
<evidence type="ECO:0000313" key="1">
    <source>
        <dbReference type="EMBL" id="MDS0300253.1"/>
    </source>
</evidence>
<organism evidence="1 2">
    <name type="scientific">Halogeometricum salsisoli</name>
    <dbReference type="NCBI Taxonomy" id="2950536"/>
    <lineage>
        <taxon>Archaea</taxon>
        <taxon>Methanobacteriati</taxon>
        <taxon>Methanobacteriota</taxon>
        <taxon>Stenosarchaea group</taxon>
        <taxon>Halobacteria</taxon>
        <taxon>Halobacteriales</taxon>
        <taxon>Haloferacaceae</taxon>
        <taxon>Halogeometricum</taxon>
    </lineage>
</organism>
<gene>
    <name evidence="1" type="ORF">NDI76_16015</name>
</gene>
<accession>A0ABU2GJ13</accession>
<sequence>MNRRLVVGGALVFVLMVATAAVGVPILFEGQKNNNTTATYYYSAEVSTNATLTDATLYLPLPVDPAGTPIVEDVQVTSYGGPDANWTTSVVKTERGPMLAIEAEEIVGEERYYLVNENGSLADPEPIRREDAPDDMTGLRLEPALTRYEVMAQVTVESFGNGIKNGTIETRYPQGNASLLSATYDYSPGECDPVWGGEEQTCTAFRADMYASYDTKSSAIVRVGAVELWGINEWGWFFANSFNEYTQRVEQVEFNGAHDGWVSASGELQAGRGSY</sequence>
<evidence type="ECO:0000313" key="2">
    <source>
        <dbReference type="Proteomes" id="UP001257060"/>
    </source>
</evidence>
<reference evidence="1 2" key="1">
    <citation type="submission" date="2022-06" db="EMBL/GenBank/DDBJ databases">
        <title>Halogeometricum sp. a new haloarchaeum isolate from saline soil.</title>
        <authorList>
            <person name="Strakova D."/>
            <person name="Galisteo C."/>
            <person name="Sanchez-Porro C."/>
            <person name="Ventosa A."/>
        </authorList>
    </citation>
    <scope>NUCLEOTIDE SEQUENCE [LARGE SCALE GENOMIC DNA]</scope>
    <source>
        <strain evidence="1 2">S1BR25-6</strain>
    </source>
</reference>
<name>A0ABU2GJ13_9EURY</name>
<comment type="caution">
    <text evidence="1">The sequence shown here is derived from an EMBL/GenBank/DDBJ whole genome shotgun (WGS) entry which is preliminary data.</text>
</comment>